<evidence type="ECO:0000313" key="2">
    <source>
        <dbReference type="Proteomes" id="UP000298602"/>
    </source>
</evidence>
<accession>A0A4P8L0T1</accession>
<sequence>MSLSTPLQHERETPIQPAPAGITILGAGKFGRLAHRRLARRFPDADLTVVDHAEAKLLALDPSDRTRTLAEDAIAHLSTEHLPPDRWIVPAVPIHVAFLWLLEQLKPNGRVTRLPVPQNVDPQLPHPMRVPGGTVYASYADFLCPDNCPEPEDICTYTRQPRKGHLFETVGGLRVPGYFVHVCRSHQLAPGVGGYTRGQLESLYREVLSNPGNHVIATCCSCHGVLDALSWEKP</sequence>
<gene>
    <name evidence="1" type="ORF">FDQ92_02325</name>
</gene>
<evidence type="ECO:0008006" key="3">
    <source>
        <dbReference type="Google" id="ProtNLM"/>
    </source>
</evidence>
<reference evidence="1 2" key="2">
    <citation type="submission" date="2019-05" db="EMBL/GenBank/DDBJ databases">
        <authorList>
            <person name="Suflita J.M."/>
            <person name="Marks C.R."/>
        </authorList>
    </citation>
    <scope>NUCLEOTIDE SEQUENCE [LARGE SCALE GENOMIC DNA]</scope>
    <source>
        <strain evidence="1 2">ALDC</strain>
    </source>
</reference>
<reference evidence="1 2" key="1">
    <citation type="submission" date="2019-05" db="EMBL/GenBank/DDBJ databases">
        <title>The Complete Genome Sequence of the n-alkane-degrading Desulfoglaeba alkanexedens ALDC reveals multiple alkylsuccinate synthase gene clusters.</title>
        <authorList>
            <person name="Callaghan A.V."/>
            <person name="Davidova I.A."/>
            <person name="Duncan K.E."/>
            <person name="Morris B."/>
            <person name="McInerney M.J."/>
        </authorList>
    </citation>
    <scope>NUCLEOTIDE SEQUENCE [LARGE SCALE GENOMIC DNA]</scope>
    <source>
        <strain evidence="1 2">ALDC</strain>
    </source>
</reference>
<name>A0A4P8L0T1_9BACT</name>
<evidence type="ECO:0000313" key="1">
    <source>
        <dbReference type="EMBL" id="QCQ21133.1"/>
    </source>
</evidence>
<dbReference type="Proteomes" id="UP000298602">
    <property type="component" value="Chromosome"/>
</dbReference>
<dbReference type="KEGG" id="dax:FDQ92_02325"/>
<dbReference type="RefSeq" id="WP_137423102.1">
    <property type="nucleotide sequence ID" value="NZ_CP040098.1"/>
</dbReference>
<dbReference type="AlphaFoldDB" id="A0A4P8L0T1"/>
<keyword evidence="2" id="KW-1185">Reference proteome</keyword>
<dbReference type="OrthoDB" id="5501373at2"/>
<protein>
    <recommendedName>
        <fullName evidence="3">Potassium transporter</fullName>
    </recommendedName>
</protein>
<proteinExistence type="predicted"/>
<organism evidence="1 2">
    <name type="scientific">Desulfoglaeba alkanexedens ALDC</name>
    <dbReference type="NCBI Taxonomy" id="980445"/>
    <lineage>
        <taxon>Bacteria</taxon>
        <taxon>Pseudomonadati</taxon>
        <taxon>Thermodesulfobacteriota</taxon>
        <taxon>Syntrophobacteria</taxon>
        <taxon>Syntrophobacterales</taxon>
        <taxon>Syntrophobacteraceae</taxon>
        <taxon>Desulfoglaeba</taxon>
    </lineage>
</organism>
<dbReference type="EMBL" id="CP040098">
    <property type="protein sequence ID" value="QCQ21133.1"/>
    <property type="molecule type" value="Genomic_DNA"/>
</dbReference>